<keyword evidence="4 11" id="KW-0808">Transferase</keyword>
<dbReference type="InterPro" id="IPR010240">
    <property type="entry name" value="Cys_deSase_IscS"/>
</dbReference>
<dbReference type="GO" id="GO:0044571">
    <property type="term" value="P:[2Fe-2S] cluster assembly"/>
    <property type="evidence" value="ECO:0007669"/>
    <property type="project" value="InterPro"/>
</dbReference>
<evidence type="ECO:0000256" key="3">
    <source>
        <dbReference type="ARBA" id="ARBA00012239"/>
    </source>
</evidence>
<evidence type="ECO:0000256" key="8">
    <source>
        <dbReference type="ARBA" id="ARBA00023014"/>
    </source>
</evidence>
<dbReference type="InterPro" id="IPR015421">
    <property type="entry name" value="PyrdxlP-dep_Trfase_major"/>
</dbReference>
<feature type="domain" description="Aminotransferase class V" evidence="10">
    <location>
        <begin position="45"/>
        <end position="413"/>
    </location>
</feature>
<dbReference type="PANTHER" id="PTHR11601:SF34">
    <property type="entry name" value="CYSTEINE DESULFURASE"/>
    <property type="match status" value="1"/>
</dbReference>
<dbReference type="PANTHER" id="PTHR11601">
    <property type="entry name" value="CYSTEINE DESULFURYLASE FAMILY MEMBER"/>
    <property type="match status" value="1"/>
</dbReference>
<dbReference type="EMBL" id="JALLKP010000001">
    <property type="protein sequence ID" value="KAK2197558.1"/>
    <property type="molecule type" value="Genomic_DNA"/>
</dbReference>
<dbReference type="NCBIfam" id="NF010611">
    <property type="entry name" value="PRK14012.1"/>
    <property type="match status" value="1"/>
</dbReference>
<keyword evidence="7" id="KW-0408">Iron</keyword>
<gene>
    <name evidence="12" type="ORF">BdWA1_000560</name>
    <name evidence="11" type="ORF">BdWA1_004026</name>
</gene>
<sequence>MVLLMRFARQLWGGHLGFSRRFSTLEIVVDTKVTSSCGKDTYRRIYLDNQATTPLDPRVLDTMLPYLTHAFGNPHSRTHSFGWDAEHAVEDARAQVASLLNCEAKNIIFTSGATESNNLAIKGVAAFYGRLEGKSIKNHIITSQIDHKCVLQACRQLECSGYKVTYLKPDRFGMIHPQSVSEAIRPETFLCSIIHVNNEIGVIQDIHKIGNVCRERGVIFHTDAAQGFGKVPIDLGNTCIDLLSISGHKIYGPKGIGALYVSRKPRIRIQPIIDGGGQERGLRSGTLPTPLIVGLGAAAKIAGQEMQRDTNHVNSLCARLLNGLQKLEHVSVNGSMEKHQRYFGNLNISFEFIEGESLLMALDNVALSSGSACTSTSLEPSYVLRSLGVEEEVAHTSIRFGMGRFTSEQDIDSVLLRVGSAVERLRRLSPLYDMHLEGGGSSTVWT</sequence>
<evidence type="ECO:0000313" key="12">
    <source>
        <dbReference type="EMBL" id="KAK2197558.1"/>
    </source>
</evidence>
<dbReference type="InterPro" id="IPR016454">
    <property type="entry name" value="Cysteine_dSase"/>
</dbReference>
<dbReference type="PROSITE" id="PS00595">
    <property type="entry name" value="AA_TRANSFER_CLASS_5"/>
    <property type="match status" value="1"/>
</dbReference>
<evidence type="ECO:0000256" key="9">
    <source>
        <dbReference type="RuleBase" id="RU004504"/>
    </source>
</evidence>
<evidence type="ECO:0000256" key="6">
    <source>
        <dbReference type="ARBA" id="ARBA00022898"/>
    </source>
</evidence>
<dbReference type="HAMAP" id="MF_00331">
    <property type="entry name" value="Cys_desulf_IscS"/>
    <property type="match status" value="1"/>
</dbReference>
<evidence type="ECO:0000256" key="5">
    <source>
        <dbReference type="ARBA" id="ARBA00022723"/>
    </source>
</evidence>
<dbReference type="EC" id="2.8.1.7" evidence="3"/>
<dbReference type="InterPro" id="IPR020578">
    <property type="entry name" value="Aminotrans_V_PyrdxlP_BS"/>
</dbReference>
<evidence type="ECO:0000259" key="10">
    <source>
        <dbReference type="Pfam" id="PF00266"/>
    </source>
</evidence>
<dbReference type="GO" id="GO:0030170">
    <property type="term" value="F:pyridoxal phosphate binding"/>
    <property type="evidence" value="ECO:0007669"/>
    <property type="project" value="InterPro"/>
</dbReference>
<dbReference type="RefSeq" id="XP_067804400.1">
    <property type="nucleotide sequence ID" value="XM_067945609.1"/>
</dbReference>
<accession>A0AAD9PHC0</accession>
<dbReference type="SUPFAM" id="SSF53383">
    <property type="entry name" value="PLP-dependent transferases"/>
    <property type="match status" value="1"/>
</dbReference>
<evidence type="ECO:0000256" key="4">
    <source>
        <dbReference type="ARBA" id="ARBA00022679"/>
    </source>
</evidence>
<dbReference type="InterPro" id="IPR015422">
    <property type="entry name" value="PyrdxlP-dep_Trfase_small"/>
</dbReference>
<keyword evidence="8" id="KW-0411">Iron-sulfur</keyword>
<dbReference type="InterPro" id="IPR000192">
    <property type="entry name" value="Aminotrans_V_dom"/>
</dbReference>
<dbReference type="Proteomes" id="UP001214638">
    <property type="component" value="Unassembled WGS sequence"/>
</dbReference>
<keyword evidence="6" id="KW-0663">Pyridoxal phosphate</keyword>
<dbReference type="GO" id="GO:0046872">
    <property type="term" value="F:metal ion binding"/>
    <property type="evidence" value="ECO:0007669"/>
    <property type="project" value="UniProtKB-KW"/>
</dbReference>
<reference evidence="11" key="1">
    <citation type="journal article" date="2023" name="Nat. Microbiol.">
        <title>Babesia duncani multi-omics identifies virulence factors and drug targets.</title>
        <authorList>
            <person name="Singh P."/>
            <person name="Lonardi S."/>
            <person name="Liang Q."/>
            <person name="Vydyam P."/>
            <person name="Khabirova E."/>
            <person name="Fang T."/>
            <person name="Gihaz S."/>
            <person name="Thekkiniath J."/>
            <person name="Munshi M."/>
            <person name="Abel S."/>
            <person name="Ciampossin L."/>
            <person name="Batugedara G."/>
            <person name="Gupta M."/>
            <person name="Lu X.M."/>
            <person name="Lenz T."/>
            <person name="Chakravarty S."/>
            <person name="Cornillot E."/>
            <person name="Hu Y."/>
            <person name="Ma W."/>
            <person name="Gonzalez L.M."/>
            <person name="Sanchez S."/>
            <person name="Estrada K."/>
            <person name="Sanchez-Flores A."/>
            <person name="Montero E."/>
            <person name="Harb O.S."/>
            <person name="Le Roch K.G."/>
            <person name="Mamoun C.B."/>
        </authorList>
    </citation>
    <scope>NUCLEOTIDE SEQUENCE</scope>
    <source>
        <strain evidence="11">WA1</strain>
    </source>
</reference>
<dbReference type="FunFam" id="3.90.1150.10:FF:000002">
    <property type="entry name" value="Cysteine desulfurase IscS"/>
    <property type="match status" value="1"/>
</dbReference>
<dbReference type="Gene3D" id="3.40.640.10">
    <property type="entry name" value="Type I PLP-dependent aspartate aminotransferase-like (Major domain)"/>
    <property type="match status" value="1"/>
</dbReference>
<name>A0AAD9PHC0_9APIC</name>
<dbReference type="EMBL" id="JALLKP010000100">
    <property type="protein sequence ID" value="KAK2194507.1"/>
    <property type="molecule type" value="Genomic_DNA"/>
</dbReference>
<proteinExistence type="inferred from homology"/>
<evidence type="ECO:0000313" key="13">
    <source>
        <dbReference type="Proteomes" id="UP001214638"/>
    </source>
</evidence>
<organism evidence="11 13">
    <name type="scientific">Babesia duncani</name>
    <dbReference type="NCBI Taxonomy" id="323732"/>
    <lineage>
        <taxon>Eukaryota</taxon>
        <taxon>Sar</taxon>
        <taxon>Alveolata</taxon>
        <taxon>Apicomplexa</taxon>
        <taxon>Aconoidasida</taxon>
        <taxon>Piroplasmida</taxon>
        <taxon>Babesiidae</taxon>
        <taxon>Babesia</taxon>
    </lineage>
</organism>
<dbReference type="PIRSF" id="PIRSF005572">
    <property type="entry name" value="NifS"/>
    <property type="match status" value="1"/>
</dbReference>
<evidence type="ECO:0000256" key="7">
    <source>
        <dbReference type="ARBA" id="ARBA00023004"/>
    </source>
</evidence>
<dbReference type="Pfam" id="PF00266">
    <property type="entry name" value="Aminotran_5"/>
    <property type="match status" value="1"/>
</dbReference>
<dbReference type="GO" id="GO:1990221">
    <property type="term" value="C:L-cysteine desulfurase complex"/>
    <property type="evidence" value="ECO:0007669"/>
    <property type="project" value="UniProtKB-ARBA"/>
</dbReference>
<dbReference type="GO" id="GO:0031071">
    <property type="term" value="F:cysteine desulfurase activity"/>
    <property type="evidence" value="ECO:0007669"/>
    <property type="project" value="UniProtKB-EC"/>
</dbReference>
<dbReference type="GeneID" id="94334858"/>
<comment type="similarity">
    <text evidence="2">Belongs to the class-V pyridoxal-phosphate-dependent aminotransferase family. NifS/IscS subfamily.</text>
</comment>
<dbReference type="InterPro" id="IPR015424">
    <property type="entry name" value="PyrdxlP-dep_Trfase"/>
</dbReference>
<dbReference type="FunFam" id="3.40.640.10:FF:000003">
    <property type="entry name" value="Cysteine desulfurase IscS"/>
    <property type="match status" value="1"/>
</dbReference>
<evidence type="ECO:0000256" key="2">
    <source>
        <dbReference type="ARBA" id="ARBA00006490"/>
    </source>
</evidence>
<evidence type="ECO:0000313" key="11">
    <source>
        <dbReference type="EMBL" id="KAK2194507.1"/>
    </source>
</evidence>
<dbReference type="Gene3D" id="3.90.1150.10">
    <property type="entry name" value="Aspartate Aminotransferase, domain 1"/>
    <property type="match status" value="1"/>
</dbReference>
<protein>
    <recommendedName>
        <fullName evidence="3">cysteine desulfurase</fullName>
        <ecNumber evidence="3">2.8.1.7</ecNumber>
    </recommendedName>
</protein>
<dbReference type="AlphaFoldDB" id="A0AAD9PHC0"/>
<comment type="caution">
    <text evidence="11">The sequence shown here is derived from an EMBL/GenBank/DDBJ whole genome shotgun (WGS) entry which is preliminary data.</text>
</comment>
<dbReference type="GO" id="GO:0005739">
    <property type="term" value="C:mitochondrion"/>
    <property type="evidence" value="ECO:0007669"/>
    <property type="project" value="TreeGrafter"/>
</dbReference>
<comment type="cofactor">
    <cofactor evidence="1 9">
        <name>pyridoxal 5'-phosphate</name>
        <dbReference type="ChEBI" id="CHEBI:597326"/>
    </cofactor>
</comment>
<keyword evidence="13" id="KW-1185">Reference proteome</keyword>
<dbReference type="KEGG" id="bdw:94334858"/>
<keyword evidence="5" id="KW-0479">Metal-binding</keyword>
<dbReference type="GO" id="GO:0051536">
    <property type="term" value="F:iron-sulfur cluster binding"/>
    <property type="evidence" value="ECO:0007669"/>
    <property type="project" value="UniProtKB-KW"/>
</dbReference>
<evidence type="ECO:0000256" key="1">
    <source>
        <dbReference type="ARBA" id="ARBA00001933"/>
    </source>
</evidence>